<proteinExistence type="predicted"/>
<feature type="compositionally biased region" description="Basic and acidic residues" evidence="3">
    <location>
        <begin position="221"/>
        <end position="236"/>
    </location>
</feature>
<name>A0ABU1BKE7_9BURK</name>
<evidence type="ECO:0000313" key="5">
    <source>
        <dbReference type="EMBL" id="MDQ9169470.1"/>
    </source>
</evidence>
<reference evidence="5 6" key="1">
    <citation type="submission" date="2023-08" db="EMBL/GenBank/DDBJ databases">
        <title>Oxalobacteraceae gen .nov., isolated from river sludge outside the plant.</title>
        <authorList>
            <person name="Zhao S.Y."/>
        </authorList>
    </citation>
    <scope>NUCLEOTIDE SEQUENCE [LARGE SCALE GENOMIC DNA]</scope>
    <source>
        <strain evidence="5 6">R-40</strain>
    </source>
</reference>
<feature type="compositionally biased region" description="Gly residues" evidence="3">
    <location>
        <begin position="264"/>
        <end position="276"/>
    </location>
</feature>
<evidence type="ECO:0000256" key="1">
    <source>
        <dbReference type="ARBA" id="ARBA00023122"/>
    </source>
</evidence>
<dbReference type="Pfam" id="PF00571">
    <property type="entry name" value="CBS"/>
    <property type="match status" value="2"/>
</dbReference>
<accession>A0ABU1BKE7</accession>
<feature type="domain" description="CBS" evidence="4">
    <location>
        <begin position="8"/>
        <end position="64"/>
    </location>
</feature>
<evidence type="ECO:0000256" key="2">
    <source>
        <dbReference type="PROSITE-ProRule" id="PRU00703"/>
    </source>
</evidence>
<comment type="caution">
    <text evidence="5">The sequence shown here is derived from an EMBL/GenBank/DDBJ whole genome shotgun (WGS) entry which is preliminary data.</text>
</comment>
<feature type="domain" description="CBS" evidence="4">
    <location>
        <begin position="73"/>
        <end position="131"/>
    </location>
</feature>
<keyword evidence="6" id="KW-1185">Reference proteome</keyword>
<sequence>MQRISEVMTRNVQAVSPGDTIRRAAQIMDELNVGSLPVCDGERLIGMVTDRDITVRAVSAGLAPDGAMVDDVMSTDVRWCFEDQPLDDVMQQMADTQIRRIPVISHDSAHRLVGIVSLGDLATRTDNDQSGQGLQQMVEKISSPSEPDRSAQPGRAADLRDLDRITASNTGTAAGFAGSDVLAERMNPDIEVSSTADPSDIVEVTPENLVNRNAPGSTALNEKRRDSNTGDPESIKVVRSNASGNDTASGGSGATEGADIGVAGASGGTAGTGGSPGTNIGSAP</sequence>
<dbReference type="Proteomes" id="UP001225596">
    <property type="component" value="Unassembled WGS sequence"/>
</dbReference>
<evidence type="ECO:0000259" key="4">
    <source>
        <dbReference type="PROSITE" id="PS51371"/>
    </source>
</evidence>
<dbReference type="InterPro" id="IPR051257">
    <property type="entry name" value="Diverse_CBS-Domain"/>
</dbReference>
<dbReference type="InterPro" id="IPR046342">
    <property type="entry name" value="CBS_dom_sf"/>
</dbReference>
<dbReference type="SUPFAM" id="SSF54631">
    <property type="entry name" value="CBS-domain pair"/>
    <property type="match status" value="1"/>
</dbReference>
<dbReference type="CDD" id="cd04622">
    <property type="entry name" value="CBS_pair_HRP1_like"/>
    <property type="match status" value="1"/>
</dbReference>
<protein>
    <submittedName>
        <fullName evidence="5">CBS domain-containing protein</fullName>
    </submittedName>
</protein>
<feature type="region of interest" description="Disordered" evidence="3">
    <location>
        <begin position="191"/>
        <end position="284"/>
    </location>
</feature>
<dbReference type="PROSITE" id="PS51371">
    <property type="entry name" value="CBS"/>
    <property type="match status" value="2"/>
</dbReference>
<dbReference type="PANTHER" id="PTHR43080:SF2">
    <property type="entry name" value="CBS DOMAIN-CONTAINING PROTEIN"/>
    <property type="match status" value="1"/>
</dbReference>
<evidence type="ECO:0000313" key="6">
    <source>
        <dbReference type="Proteomes" id="UP001225596"/>
    </source>
</evidence>
<keyword evidence="1 2" id="KW-0129">CBS domain</keyword>
<dbReference type="Gene3D" id="3.10.580.10">
    <property type="entry name" value="CBS-domain"/>
    <property type="match status" value="1"/>
</dbReference>
<feature type="compositionally biased region" description="Polar residues" evidence="3">
    <location>
        <begin position="208"/>
        <end position="220"/>
    </location>
</feature>
<dbReference type="InterPro" id="IPR000644">
    <property type="entry name" value="CBS_dom"/>
</dbReference>
<feature type="region of interest" description="Disordered" evidence="3">
    <location>
        <begin position="124"/>
        <end position="174"/>
    </location>
</feature>
<organism evidence="5 6">
    <name type="scientific">Keguizhuia sedimenti</name>
    <dbReference type="NCBI Taxonomy" id="3064264"/>
    <lineage>
        <taxon>Bacteria</taxon>
        <taxon>Pseudomonadati</taxon>
        <taxon>Pseudomonadota</taxon>
        <taxon>Betaproteobacteria</taxon>
        <taxon>Burkholderiales</taxon>
        <taxon>Oxalobacteraceae</taxon>
        <taxon>Keguizhuia</taxon>
    </lineage>
</organism>
<dbReference type="PANTHER" id="PTHR43080">
    <property type="entry name" value="CBS DOMAIN-CONTAINING PROTEIN CBSX3, MITOCHONDRIAL"/>
    <property type="match status" value="1"/>
</dbReference>
<evidence type="ECO:0000256" key="3">
    <source>
        <dbReference type="SAM" id="MobiDB-lite"/>
    </source>
</evidence>
<gene>
    <name evidence="5" type="ORF">Q8A64_03485</name>
</gene>
<dbReference type="EMBL" id="JAUYVH010000001">
    <property type="protein sequence ID" value="MDQ9169470.1"/>
    <property type="molecule type" value="Genomic_DNA"/>
</dbReference>
<dbReference type="SMART" id="SM00116">
    <property type="entry name" value="CBS"/>
    <property type="match status" value="2"/>
</dbReference>